<accession>C4JUI5</accession>
<dbReference type="Pfam" id="PF24385">
    <property type="entry name" value="DSRM_DHX29"/>
    <property type="match status" value="1"/>
</dbReference>
<dbReference type="CDD" id="cd17917">
    <property type="entry name" value="DEXHc_RHA-like"/>
    <property type="match status" value="1"/>
</dbReference>
<evidence type="ECO:0000313" key="9">
    <source>
        <dbReference type="EMBL" id="EEP79946.1"/>
    </source>
</evidence>
<dbReference type="HOGENOM" id="CLU_001832_4_0_1"/>
<dbReference type="InterPro" id="IPR009060">
    <property type="entry name" value="UBA-like_sf"/>
</dbReference>
<keyword evidence="1" id="KW-0547">Nucleotide-binding</keyword>
<evidence type="ECO:0000256" key="2">
    <source>
        <dbReference type="ARBA" id="ARBA00022801"/>
    </source>
</evidence>
<dbReference type="GO" id="GO:0016787">
    <property type="term" value="F:hydrolase activity"/>
    <property type="evidence" value="ECO:0007669"/>
    <property type="project" value="UniProtKB-KW"/>
</dbReference>
<dbReference type="SMART" id="SM00847">
    <property type="entry name" value="HA2"/>
    <property type="match status" value="1"/>
</dbReference>
<dbReference type="VEuPathDB" id="FungiDB:UREG_04788"/>
<dbReference type="InterPro" id="IPR016135">
    <property type="entry name" value="UBQ-conjugating_enzyme/RWD"/>
</dbReference>
<dbReference type="PROSITE" id="PS00690">
    <property type="entry name" value="DEAH_ATP_HELICASE"/>
    <property type="match status" value="1"/>
</dbReference>
<dbReference type="SMART" id="SM00490">
    <property type="entry name" value="HELICc"/>
    <property type="match status" value="1"/>
</dbReference>
<reference evidence="10" key="1">
    <citation type="journal article" date="2009" name="Genome Res.">
        <title>Comparative genomic analyses of the human fungal pathogens Coccidioides and their relatives.</title>
        <authorList>
            <person name="Sharpton T.J."/>
            <person name="Stajich J.E."/>
            <person name="Rounsley S.D."/>
            <person name="Gardner M.J."/>
            <person name="Wortman J.R."/>
            <person name="Jordar V.S."/>
            <person name="Maiti R."/>
            <person name="Kodira C.D."/>
            <person name="Neafsey D.E."/>
            <person name="Zeng Q."/>
            <person name="Hung C.-Y."/>
            <person name="McMahan C."/>
            <person name="Muszewska A."/>
            <person name="Grynberg M."/>
            <person name="Mandel M.A."/>
            <person name="Kellner E.M."/>
            <person name="Barker B.M."/>
            <person name="Galgiani J.N."/>
            <person name="Orbach M.J."/>
            <person name="Kirkland T.N."/>
            <person name="Cole G.T."/>
            <person name="Henn M.R."/>
            <person name="Birren B.W."/>
            <person name="Taylor J.W."/>
        </authorList>
    </citation>
    <scope>NUCLEOTIDE SEQUENCE [LARGE SCALE GENOMIC DNA]</scope>
    <source>
        <strain evidence="10">UAMH 1704</strain>
    </source>
</reference>
<dbReference type="SMART" id="SM00487">
    <property type="entry name" value="DEXDc"/>
    <property type="match status" value="1"/>
</dbReference>
<dbReference type="InterPro" id="IPR006575">
    <property type="entry name" value="RWD_dom"/>
</dbReference>
<evidence type="ECO:0000256" key="3">
    <source>
        <dbReference type="ARBA" id="ARBA00022806"/>
    </source>
</evidence>
<sequence length="984" mass="108276">MTLPPMRLPPSHSTLAAQPTALEARHFAATYALFRPTPSLHCKTVKTPLRSSPSVELSRIARLGAAGGGNKLPPSGRWQKAPKIDMGDRARRQIEDLVRRSALWNPNGIRIPDAEKRNIVDSFCHLGFRKSHVEEAVAECKDREEVLEWLLIHVPEDDLPKWSLPEGYSAGITLASADLAKEYKIKRLATSGYSTDLCAEVLDKYNDDEFKAAEHLQNLLVDDESLPSNSASSESEIDAWDEENQTLEAIYGEKYKRLSSNKCEIVSDYSRSQHAVTYHFQKPAGASYPDCPLVFTLSSQTIPAYIRLSAIRQAIQYARENLLGGPMVFNLVDWLDENIPQILENPGKLRNISIEAPVRPNAGRPAATSLKGSRKSSRKVTPGNEALQSEALRKAWESKQLRPEQQKMIAARKGLPAWEMQAAIIQAVSANQVTIISGETGSGKSTQSVQFLLDDIIQRGLGTTANIVCTQPRRISAIGLADRVSAERCSTVGDEVGYIIRGDSKFKHGVTKITYMTTGVLLRRLQVGGDNLAESLADISHVMVDEVHERSLDTDILLAVLKEALRARPDLKLILMSATLDADLFIRYFGGDSRVGRVNIAGRTFPVEDIYVDQVVQMTEFHPSGVPSSWDEPSGGLEAPAETPIGTILQKLGKGINYDLIAAVVRHIDAQLKGKPGGILIFLPGTMEIDRCLAAMRDLSFAYLLPLHASLTPNEQKRVFSDAPKGKRKVIAATNVAETSITIEDVVAVIDTGRVKETRYNPVDNIVRLEETWASQAACKQRRGRAGRVRNGTCYKLYTRNAESSMAPRPVPEIQRVPLEQLYLSVKAMKGIDDVAGFLARTLTPPDTAAVQGAVGLLHRVGALDNGQLTALGRYISIIPTDLRCAKLMVFGAIFGCLEACLTMAAILTAKSPFISPKDQREEAKVARARFSTGDGDLLVDLAAYQRWLEHVKSQGYRRMLAWCNDNFLIPQTLRDISSTGPTY</sequence>
<dbReference type="EMBL" id="CH476617">
    <property type="protein sequence ID" value="EEP79946.1"/>
    <property type="molecule type" value="Genomic_DNA"/>
</dbReference>
<dbReference type="STRING" id="336963.C4JUI5"/>
<evidence type="ECO:0000256" key="1">
    <source>
        <dbReference type="ARBA" id="ARBA00022741"/>
    </source>
</evidence>
<dbReference type="InParanoid" id="C4JUI5"/>
<dbReference type="OMA" id="KVEYEMK"/>
<dbReference type="AlphaFoldDB" id="C4JUI5"/>
<feature type="region of interest" description="Disordered" evidence="5">
    <location>
        <begin position="360"/>
        <end position="385"/>
    </location>
</feature>
<dbReference type="PROSITE" id="PS51194">
    <property type="entry name" value="HELICASE_CTER"/>
    <property type="match status" value="1"/>
</dbReference>
<dbReference type="GO" id="GO:1990904">
    <property type="term" value="C:ribonucleoprotein complex"/>
    <property type="evidence" value="ECO:0007669"/>
    <property type="project" value="UniProtKB-ARBA"/>
</dbReference>
<dbReference type="InterPro" id="IPR001650">
    <property type="entry name" value="Helicase_C-like"/>
</dbReference>
<evidence type="ECO:0000256" key="5">
    <source>
        <dbReference type="SAM" id="MobiDB-lite"/>
    </source>
</evidence>
<feature type="domain" description="RWD" evidence="6">
    <location>
        <begin position="242"/>
        <end position="342"/>
    </location>
</feature>
<feature type="domain" description="Helicase C-terminal" evidence="8">
    <location>
        <begin position="660"/>
        <end position="830"/>
    </location>
</feature>
<dbReference type="Gene3D" id="3.10.110.10">
    <property type="entry name" value="Ubiquitin Conjugating Enzyme"/>
    <property type="match status" value="1"/>
</dbReference>
<evidence type="ECO:0000256" key="4">
    <source>
        <dbReference type="ARBA" id="ARBA00022840"/>
    </source>
</evidence>
<dbReference type="Pfam" id="PF21010">
    <property type="entry name" value="HA2_C"/>
    <property type="match status" value="1"/>
</dbReference>
<dbReference type="InterPro" id="IPR056328">
    <property type="entry name" value="DSRM_DHX29"/>
</dbReference>
<keyword evidence="3" id="KW-0347">Helicase</keyword>
<dbReference type="Proteomes" id="UP000002058">
    <property type="component" value="Unassembled WGS sequence"/>
</dbReference>
<dbReference type="KEGG" id="ure:UREG_04788"/>
<dbReference type="Gene3D" id="1.20.120.1080">
    <property type="match status" value="1"/>
</dbReference>
<dbReference type="OrthoDB" id="5600252at2759"/>
<dbReference type="SUPFAM" id="SSF52540">
    <property type="entry name" value="P-loop containing nucleoside triphosphate hydrolases"/>
    <property type="match status" value="1"/>
</dbReference>
<keyword evidence="10" id="KW-1185">Reference proteome</keyword>
<organism evidence="9 10">
    <name type="scientific">Uncinocarpus reesii (strain UAMH 1704)</name>
    <dbReference type="NCBI Taxonomy" id="336963"/>
    <lineage>
        <taxon>Eukaryota</taxon>
        <taxon>Fungi</taxon>
        <taxon>Dikarya</taxon>
        <taxon>Ascomycota</taxon>
        <taxon>Pezizomycotina</taxon>
        <taxon>Eurotiomycetes</taxon>
        <taxon>Eurotiomycetidae</taxon>
        <taxon>Onygenales</taxon>
        <taxon>Onygenaceae</taxon>
        <taxon>Uncinocarpus</taxon>
    </lineage>
</organism>
<dbReference type="Pfam" id="PF00270">
    <property type="entry name" value="DEAD"/>
    <property type="match status" value="1"/>
</dbReference>
<dbReference type="GO" id="GO:0005524">
    <property type="term" value="F:ATP binding"/>
    <property type="evidence" value="ECO:0007669"/>
    <property type="project" value="UniProtKB-KW"/>
</dbReference>
<dbReference type="CDD" id="cd18791">
    <property type="entry name" value="SF2_C_RHA"/>
    <property type="match status" value="1"/>
</dbReference>
<dbReference type="eggNOG" id="KOG0920">
    <property type="taxonomic scope" value="Eukaryota"/>
</dbReference>
<feature type="domain" description="Helicase ATP-binding" evidence="7">
    <location>
        <begin position="425"/>
        <end position="598"/>
    </location>
</feature>
<evidence type="ECO:0000259" key="6">
    <source>
        <dbReference type="PROSITE" id="PS50908"/>
    </source>
</evidence>
<dbReference type="Pfam" id="PF05773">
    <property type="entry name" value="RWD"/>
    <property type="match status" value="1"/>
</dbReference>
<dbReference type="FunFam" id="3.40.50.300:FF:000868">
    <property type="entry name" value="DEAD/DEAH box helicase, putative"/>
    <property type="match status" value="1"/>
</dbReference>
<evidence type="ECO:0000259" key="7">
    <source>
        <dbReference type="PROSITE" id="PS51192"/>
    </source>
</evidence>
<proteinExistence type="predicted"/>
<gene>
    <name evidence="9" type="ORF">UREG_04788</name>
</gene>
<dbReference type="SUPFAM" id="SSF54495">
    <property type="entry name" value="UBC-like"/>
    <property type="match status" value="1"/>
</dbReference>
<dbReference type="FunCoup" id="C4JUI5">
    <property type="interactions" value="851"/>
</dbReference>
<dbReference type="RefSeq" id="XP_002584099.1">
    <property type="nucleotide sequence ID" value="XM_002584053.1"/>
</dbReference>
<dbReference type="PANTHER" id="PTHR18934:SF267">
    <property type="entry name" value="ATP-DEPENDENT RNA HELICASE YLR419W-RELATED"/>
    <property type="match status" value="1"/>
</dbReference>
<dbReference type="InterPro" id="IPR014001">
    <property type="entry name" value="Helicase_ATP-bd"/>
</dbReference>
<dbReference type="PROSITE" id="PS51192">
    <property type="entry name" value="HELICASE_ATP_BIND_1"/>
    <property type="match status" value="1"/>
</dbReference>
<dbReference type="GO" id="GO:0003723">
    <property type="term" value="F:RNA binding"/>
    <property type="evidence" value="ECO:0007669"/>
    <property type="project" value="TreeGrafter"/>
</dbReference>
<dbReference type="InterPro" id="IPR011545">
    <property type="entry name" value="DEAD/DEAH_box_helicase_dom"/>
</dbReference>
<dbReference type="Pfam" id="PF00271">
    <property type="entry name" value="Helicase_C"/>
    <property type="match status" value="1"/>
</dbReference>
<dbReference type="FunFam" id="3.40.50.300:FF:001214">
    <property type="entry name" value="DExH-box ATP-dependent RNA helicase"/>
    <property type="match status" value="1"/>
</dbReference>
<dbReference type="InterPro" id="IPR007502">
    <property type="entry name" value="Helicase-assoc_dom"/>
</dbReference>
<dbReference type="Gene3D" id="3.40.50.300">
    <property type="entry name" value="P-loop containing nucleotide triphosphate hydrolases"/>
    <property type="match status" value="2"/>
</dbReference>
<dbReference type="InterPro" id="IPR027417">
    <property type="entry name" value="P-loop_NTPase"/>
</dbReference>
<evidence type="ECO:0000259" key="8">
    <source>
        <dbReference type="PROSITE" id="PS51194"/>
    </source>
</evidence>
<dbReference type="InterPro" id="IPR002464">
    <property type="entry name" value="DNA/RNA_helicase_DEAH_CS"/>
</dbReference>
<protein>
    <submittedName>
        <fullName evidence="9">Uncharacterized protein</fullName>
    </submittedName>
</protein>
<keyword evidence="2" id="KW-0378">Hydrolase</keyword>
<dbReference type="GO" id="GO:0004386">
    <property type="term" value="F:helicase activity"/>
    <property type="evidence" value="ECO:0007669"/>
    <property type="project" value="UniProtKB-KW"/>
</dbReference>
<dbReference type="PROSITE" id="PS50908">
    <property type="entry name" value="RWD"/>
    <property type="match status" value="1"/>
</dbReference>
<keyword evidence="4" id="KW-0067">ATP-binding</keyword>
<name>C4JUI5_UNCRE</name>
<dbReference type="CDD" id="cd23827">
    <property type="entry name" value="RWD_YLR419W-like"/>
    <property type="match status" value="1"/>
</dbReference>
<dbReference type="SUPFAM" id="SSF46934">
    <property type="entry name" value="UBA-like"/>
    <property type="match status" value="1"/>
</dbReference>
<evidence type="ECO:0000313" key="10">
    <source>
        <dbReference type="Proteomes" id="UP000002058"/>
    </source>
</evidence>
<dbReference type="GeneID" id="8440125"/>
<dbReference type="PANTHER" id="PTHR18934">
    <property type="entry name" value="ATP-DEPENDENT RNA HELICASE"/>
    <property type="match status" value="1"/>
</dbReference>